<name>A0A552KJ70_9CHRO</name>
<dbReference type="EMBL" id="SFAM01000173">
    <property type="protein sequence ID" value="TRV08037.1"/>
    <property type="molecule type" value="Genomic_DNA"/>
</dbReference>
<accession>A0A552KJ70</accession>
<protein>
    <submittedName>
        <fullName evidence="1">Uncharacterized protein</fullName>
    </submittedName>
</protein>
<dbReference type="AlphaFoldDB" id="A0A552KJ70"/>
<organism evidence="1 2">
    <name type="scientific">Microcystis flos-aquae Mf_QC_C_20070823_S10D</name>
    <dbReference type="NCBI Taxonomy" id="2486236"/>
    <lineage>
        <taxon>Bacteria</taxon>
        <taxon>Bacillati</taxon>
        <taxon>Cyanobacteriota</taxon>
        <taxon>Cyanophyceae</taxon>
        <taxon>Oscillatoriophycideae</taxon>
        <taxon>Chroococcales</taxon>
        <taxon>Microcystaceae</taxon>
        <taxon>Microcystis</taxon>
    </lineage>
</organism>
<dbReference type="Proteomes" id="UP000315868">
    <property type="component" value="Unassembled WGS sequence"/>
</dbReference>
<evidence type="ECO:0000313" key="2">
    <source>
        <dbReference type="Proteomes" id="UP000315868"/>
    </source>
</evidence>
<evidence type="ECO:0000313" key="1">
    <source>
        <dbReference type="EMBL" id="TRV08037.1"/>
    </source>
</evidence>
<gene>
    <name evidence="1" type="ORF">EWV45_18665</name>
</gene>
<sequence length="112" mass="12869">MNSVNLLFGNKTINQSLRFSQILSQSLESVSYSLQEFATSPEFMEKMRLAFGDSFVTVTALNLAQDWQKGSITGLPLRFLLLRPLMVLMPDMLVGQRRFIYLKNFSVRIPFQ</sequence>
<reference evidence="1 2" key="1">
    <citation type="submission" date="2019-01" db="EMBL/GenBank/DDBJ databases">
        <title>Coherence of Microcystis species and biogeography revealed through population genomics.</title>
        <authorList>
            <person name="Perez-Carrascal O.M."/>
            <person name="Terrat Y."/>
            <person name="Giani A."/>
            <person name="Fortin N."/>
            <person name="Tromas N."/>
            <person name="Shapiro B.J."/>
        </authorList>
    </citation>
    <scope>NUCLEOTIDE SEQUENCE [LARGE SCALE GENOMIC DNA]</scope>
    <source>
        <strain evidence="1">Mf_QC_C_20070823_S10D</strain>
    </source>
</reference>
<comment type="caution">
    <text evidence="1">The sequence shown here is derived from an EMBL/GenBank/DDBJ whole genome shotgun (WGS) entry which is preliminary data.</text>
</comment>
<proteinExistence type="predicted"/>